<name>A0A8X8XRK8_SALSN</name>
<organism evidence="1">
    <name type="scientific">Salvia splendens</name>
    <name type="common">Scarlet sage</name>
    <dbReference type="NCBI Taxonomy" id="180675"/>
    <lineage>
        <taxon>Eukaryota</taxon>
        <taxon>Viridiplantae</taxon>
        <taxon>Streptophyta</taxon>
        <taxon>Embryophyta</taxon>
        <taxon>Tracheophyta</taxon>
        <taxon>Spermatophyta</taxon>
        <taxon>Magnoliopsida</taxon>
        <taxon>eudicotyledons</taxon>
        <taxon>Gunneridae</taxon>
        <taxon>Pentapetalae</taxon>
        <taxon>asterids</taxon>
        <taxon>lamiids</taxon>
        <taxon>Lamiales</taxon>
        <taxon>Lamiaceae</taxon>
        <taxon>Nepetoideae</taxon>
        <taxon>Mentheae</taxon>
        <taxon>Salviinae</taxon>
        <taxon>Salvia</taxon>
        <taxon>Salvia subgen. Calosphace</taxon>
        <taxon>core Calosphace</taxon>
    </lineage>
</organism>
<keyword evidence="2" id="KW-1185">Reference proteome</keyword>
<accession>A0A8X8XRK8</accession>
<dbReference type="Proteomes" id="UP000298416">
    <property type="component" value="Unassembled WGS sequence"/>
</dbReference>
<sequence length="110" mass="11638">MASRVSLKAGKGKVVRKSAAADEEEGSVAAAGKFVKEWSTWAMRRPKSSLTTASSPLESEAIDTEPLRDEDLVAVEVGIHGSEEISCEIEGFGDAEASVTIYCSICLCAK</sequence>
<dbReference type="EMBL" id="PNBA02000008">
    <property type="protein sequence ID" value="KAG6416915.1"/>
    <property type="molecule type" value="Genomic_DNA"/>
</dbReference>
<evidence type="ECO:0000313" key="2">
    <source>
        <dbReference type="Proteomes" id="UP000298416"/>
    </source>
</evidence>
<comment type="caution">
    <text evidence="1">The sequence shown here is derived from an EMBL/GenBank/DDBJ whole genome shotgun (WGS) entry which is preliminary data.</text>
</comment>
<evidence type="ECO:0000313" key="1">
    <source>
        <dbReference type="EMBL" id="KAG6416915.1"/>
    </source>
</evidence>
<protein>
    <submittedName>
        <fullName evidence="1">Uncharacterized protein</fullName>
    </submittedName>
</protein>
<proteinExistence type="predicted"/>
<dbReference type="AlphaFoldDB" id="A0A8X8XRK8"/>
<reference evidence="1" key="2">
    <citation type="submission" date="2020-08" db="EMBL/GenBank/DDBJ databases">
        <title>Plant Genome Project.</title>
        <authorList>
            <person name="Zhang R.-G."/>
        </authorList>
    </citation>
    <scope>NUCLEOTIDE SEQUENCE</scope>
    <source>
        <strain evidence="1">Huo1</strain>
        <tissue evidence="1">Leaf</tissue>
    </source>
</reference>
<reference evidence="1" key="1">
    <citation type="submission" date="2018-01" db="EMBL/GenBank/DDBJ databases">
        <authorList>
            <person name="Mao J.F."/>
        </authorList>
    </citation>
    <scope>NUCLEOTIDE SEQUENCE</scope>
    <source>
        <strain evidence="1">Huo1</strain>
        <tissue evidence="1">Leaf</tissue>
    </source>
</reference>
<gene>
    <name evidence="1" type="ORF">SASPL_124356</name>
</gene>